<evidence type="ECO:0000313" key="2">
    <source>
        <dbReference type="Proteomes" id="UP001148786"/>
    </source>
</evidence>
<comment type="caution">
    <text evidence="1">The sequence shown here is derived from an EMBL/GenBank/DDBJ whole genome shotgun (WGS) entry which is preliminary data.</text>
</comment>
<keyword evidence="2" id="KW-1185">Reference proteome</keyword>
<gene>
    <name evidence="1" type="ORF">NLJ89_g9075</name>
</gene>
<dbReference type="Proteomes" id="UP001148786">
    <property type="component" value="Unassembled WGS sequence"/>
</dbReference>
<organism evidence="1 2">
    <name type="scientific">Agrocybe chaxingu</name>
    <dbReference type="NCBI Taxonomy" id="84603"/>
    <lineage>
        <taxon>Eukaryota</taxon>
        <taxon>Fungi</taxon>
        <taxon>Dikarya</taxon>
        <taxon>Basidiomycota</taxon>
        <taxon>Agaricomycotina</taxon>
        <taxon>Agaricomycetes</taxon>
        <taxon>Agaricomycetidae</taxon>
        <taxon>Agaricales</taxon>
        <taxon>Agaricineae</taxon>
        <taxon>Strophariaceae</taxon>
        <taxon>Agrocybe</taxon>
    </lineage>
</organism>
<reference evidence="1" key="1">
    <citation type="submission" date="2022-07" db="EMBL/GenBank/DDBJ databases">
        <title>Genome Sequence of Agrocybe chaxingu.</title>
        <authorList>
            <person name="Buettner E."/>
        </authorList>
    </citation>
    <scope>NUCLEOTIDE SEQUENCE</scope>
    <source>
        <strain evidence="1">MP-N11</strain>
    </source>
</reference>
<protein>
    <submittedName>
        <fullName evidence="1">Uncharacterized protein</fullName>
    </submittedName>
</protein>
<evidence type="ECO:0000313" key="1">
    <source>
        <dbReference type="EMBL" id="KAJ3502019.1"/>
    </source>
</evidence>
<dbReference type="EMBL" id="JANKHO010001341">
    <property type="protein sequence ID" value="KAJ3502019.1"/>
    <property type="molecule type" value="Genomic_DNA"/>
</dbReference>
<name>A0A9W8JTE9_9AGAR</name>
<dbReference type="AlphaFoldDB" id="A0A9W8JTE9"/>
<dbReference type="OrthoDB" id="10585838at2759"/>
<accession>A0A9W8JTE9</accession>
<sequence>MSGLTLPTDGPVTQDFLGSRWGATPQPLTPLRPHTELSAAPVMGSFQIGGSVLLHFELEDFSPEAFAFNEEEEEENGITKSGNDILSLVPSKRPNALLRLPTELTTMTFKQTQDQSPCAHGGPSAKRYYTEAVVAKCVASGRWHPNVDQKIVA</sequence>
<proteinExistence type="predicted"/>